<dbReference type="InterPro" id="IPR025198">
    <property type="entry name" value="PPK_N_dom"/>
</dbReference>
<feature type="binding site" evidence="6">
    <location>
        <position position="412"/>
    </location>
    <ligand>
        <name>Mg(2+)</name>
        <dbReference type="ChEBI" id="CHEBI:18420"/>
    </ligand>
</feature>
<dbReference type="Pfam" id="PF13090">
    <property type="entry name" value="PP_kinase_C"/>
    <property type="match status" value="1"/>
</dbReference>
<evidence type="ECO:0000256" key="7">
    <source>
        <dbReference type="RuleBase" id="RU003800"/>
    </source>
</evidence>
<feature type="domain" description="Polyphosphate kinase C-terminal" evidence="12">
    <location>
        <begin position="369"/>
        <end position="530"/>
    </location>
</feature>
<evidence type="ECO:0000313" key="14">
    <source>
        <dbReference type="Proteomes" id="UP000599009"/>
    </source>
</evidence>
<keyword evidence="6" id="KW-0460">Magnesium</keyword>
<dbReference type="InterPro" id="IPR041108">
    <property type="entry name" value="PP_kinase_C_1"/>
</dbReference>
<dbReference type="EC" id="2.7.4.1" evidence="6 7"/>
<dbReference type="NCBIfam" id="TIGR03705">
    <property type="entry name" value="poly_P_kin"/>
    <property type="match status" value="1"/>
</dbReference>
<organism evidence="13 14">
    <name type="scientific">Luteimonas terricola</name>
    <dbReference type="NCBI Taxonomy" id="645597"/>
    <lineage>
        <taxon>Bacteria</taxon>
        <taxon>Pseudomonadati</taxon>
        <taxon>Pseudomonadota</taxon>
        <taxon>Gammaproteobacteria</taxon>
        <taxon>Lysobacterales</taxon>
        <taxon>Lysobacteraceae</taxon>
        <taxon>Luteimonas</taxon>
    </lineage>
</organism>
<feature type="active site" description="Phosphohistidine intermediate" evidence="6">
    <location>
        <position position="472"/>
    </location>
</feature>
<dbReference type="Pfam" id="PF17941">
    <property type="entry name" value="PP_kinase_C_1"/>
    <property type="match status" value="1"/>
</dbReference>
<dbReference type="Gene3D" id="3.30.870.10">
    <property type="entry name" value="Endonuclease Chain A"/>
    <property type="match status" value="2"/>
</dbReference>
<feature type="domain" description="Polyphosphate kinase middle" evidence="9">
    <location>
        <begin position="162"/>
        <end position="342"/>
    </location>
</feature>
<feature type="domain" description="Polyphosphate kinase C-terminal" evidence="11">
    <location>
        <begin position="540"/>
        <end position="713"/>
    </location>
</feature>
<evidence type="ECO:0000256" key="8">
    <source>
        <dbReference type="SAM" id="MobiDB-lite"/>
    </source>
</evidence>
<keyword evidence="2 6" id="KW-0808">Transferase</keyword>
<feature type="binding site" evidence="6">
    <location>
        <position position="442"/>
    </location>
    <ligand>
        <name>Mg(2+)</name>
        <dbReference type="ChEBI" id="CHEBI:18420"/>
    </ligand>
</feature>
<dbReference type="InterPro" id="IPR024953">
    <property type="entry name" value="PP_kinase_middle"/>
</dbReference>
<comment type="PTM">
    <text evidence="6 7">An intermediate of this reaction is the autophosphorylated ppk in which a phosphate is covalently linked to a histidine residue through a N-P bond.</text>
</comment>
<dbReference type="SUPFAM" id="SSF140356">
    <property type="entry name" value="PPK N-terminal domain-like"/>
    <property type="match status" value="1"/>
</dbReference>
<dbReference type="Pfam" id="PF02503">
    <property type="entry name" value="PP_kinase"/>
    <property type="match status" value="1"/>
</dbReference>
<dbReference type="InterPro" id="IPR003414">
    <property type="entry name" value="PP_kinase"/>
</dbReference>
<comment type="function">
    <text evidence="6 7">Catalyzes the reversible transfer of the terminal phosphate of ATP to form a long-chain polyphosphate (polyP).</text>
</comment>
<keyword evidence="6" id="KW-0479">Metal-binding</keyword>
<comment type="cofactor">
    <cofactor evidence="6">
        <name>Mg(2+)</name>
        <dbReference type="ChEBI" id="CHEBI:18420"/>
    </cofactor>
</comment>
<evidence type="ECO:0000259" key="11">
    <source>
        <dbReference type="Pfam" id="PF13090"/>
    </source>
</evidence>
<evidence type="ECO:0000313" key="13">
    <source>
        <dbReference type="EMBL" id="GGK01569.1"/>
    </source>
</evidence>
<feature type="binding site" evidence="6">
    <location>
        <position position="601"/>
    </location>
    <ligand>
        <name>ATP</name>
        <dbReference type="ChEBI" id="CHEBI:30616"/>
    </ligand>
</feature>
<evidence type="ECO:0000259" key="10">
    <source>
        <dbReference type="Pfam" id="PF13089"/>
    </source>
</evidence>
<keyword evidence="4 6" id="KW-0418">Kinase</keyword>
<evidence type="ECO:0000259" key="12">
    <source>
        <dbReference type="Pfam" id="PF17941"/>
    </source>
</evidence>
<evidence type="ECO:0000256" key="4">
    <source>
        <dbReference type="ARBA" id="ARBA00022777"/>
    </source>
</evidence>
<dbReference type="PIRSF" id="PIRSF015589">
    <property type="entry name" value="PP_kinase"/>
    <property type="match status" value="1"/>
</dbReference>
<feature type="region of interest" description="Disordered" evidence="8">
    <location>
        <begin position="1"/>
        <end position="38"/>
    </location>
</feature>
<evidence type="ECO:0000259" key="9">
    <source>
        <dbReference type="Pfam" id="PF02503"/>
    </source>
</evidence>
<evidence type="ECO:0000256" key="2">
    <source>
        <dbReference type="ARBA" id="ARBA00022679"/>
    </source>
</evidence>
<feature type="binding site" evidence="6">
    <location>
        <position position="86"/>
    </location>
    <ligand>
        <name>ATP</name>
        <dbReference type="ChEBI" id="CHEBI:30616"/>
    </ligand>
</feature>
<dbReference type="NCBIfam" id="NF003918">
    <property type="entry name" value="PRK05443.1-2"/>
    <property type="match status" value="1"/>
</dbReference>
<accession>A0ABQ2E9T4</accession>
<dbReference type="Proteomes" id="UP000599009">
    <property type="component" value="Unassembled WGS sequence"/>
</dbReference>
<name>A0ABQ2E9T4_9GAMM</name>
<comment type="catalytic activity">
    <reaction evidence="6 7">
        <text>[phosphate](n) + ATP = [phosphate](n+1) + ADP</text>
        <dbReference type="Rhea" id="RHEA:19573"/>
        <dbReference type="Rhea" id="RHEA-COMP:9859"/>
        <dbReference type="Rhea" id="RHEA-COMP:14280"/>
        <dbReference type="ChEBI" id="CHEBI:16838"/>
        <dbReference type="ChEBI" id="CHEBI:30616"/>
        <dbReference type="ChEBI" id="CHEBI:456216"/>
        <dbReference type="EC" id="2.7.4.1"/>
    </reaction>
</comment>
<dbReference type="InterPro" id="IPR036832">
    <property type="entry name" value="PPK_N_dom_sf"/>
</dbReference>
<feature type="domain" description="Polyphosphate kinase N-terminal" evidence="10">
    <location>
        <begin position="48"/>
        <end position="152"/>
    </location>
</feature>
<dbReference type="EMBL" id="BMME01000001">
    <property type="protein sequence ID" value="GGK01569.1"/>
    <property type="molecule type" value="Genomic_DNA"/>
</dbReference>
<evidence type="ECO:0000256" key="6">
    <source>
        <dbReference type="HAMAP-Rule" id="MF_00347"/>
    </source>
</evidence>
<keyword evidence="14" id="KW-1185">Reference proteome</keyword>
<keyword evidence="3 6" id="KW-0547">Nucleotide-binding</keyword>
<dbReference type="SUPFAM" id="SSF143724">
    <property type="entry name" value="PHP14-like"/>
    <property type="match status" value="1"/>
</dbReference>
<dbReference type="SUPFAM" id="SSF56024">
    <property type="entry name" value="Phospholipase D/nuclease"/>
    <property type="match status" value="2"/>
</dbReference>
<proteinExistence type="inferred from homology"/>
<reference evidence="14" key="1">
    <citation type="journal article" date="2019" name="Int. J. Syst. Evol. Microbiol.">
        <title>The Global Catalogue of Microorganisms (GCM) 10K type strain sequencing project: providing services to taxonomists for standard genome sequencing and annotation.</title>
        <authorList>
            <consortium name="The Broad Institute Genomics Platform"/>
            <consortium name="The Broad Institute Genome Sequencing Center for Infectious Disease"/>
            <person name="Wu L."/>
            <person name="Ma J."/>
        </authorList>
    </citation>
    <scope>NUCLEOTIDE SEQUENCE [LARGE SCALE GENOMIC DNA]</scope>
    <source>
        <strain evidence="14">CGMCC 1.8985</strain>
    </source>
</reference>
<sequence length="722" mass="80500">MKSHMTRHTPANPPEARAPRRTAARATTREAAATSDAAAESLSDPGLYLNRELSQLDFNFRVLAQAEDATVPLLERLRYLCISCTNLDEFFEIRAATVRHAQDFEVPLPPDGLSPGTVLRRIHERTAELVDAQYQCWNDILRPALDDAGVRVLARETWNTRQRRWLRAVFREDILPVLSPLGLDPSHPFPKILNKSLNLVVVLKGKDAFGRSGHLAIVRAPRSLARIIRLPPRVSGGEHDFVFLSAMLSEFVEDLFPGMEVEGAYQFRVTRNSELILDEDEVENLALALRDELLGRGYLRAMRLEIAADCPEPIVRGLLQNFDLPENAVYRINGPVNLNRVIHVYNEVDRPELKFTPFQPRQLPGSDAMFDRIAAGDVLLHHPFDSFSPVLELLKQAAADPGVLAIKQTLYRTGRDSPIVEHLVQAARNGKDVTVVVELRARFDEEANLGLADRLQDAGVQVVYGVVGYKTHAKMLLVVRREGRRLRRYVHMGTGNYHSGTARAYTDLGLMTVDPDIGSDVHQIFQQISGLAPAIRLKRLLQSPFTLHAGVLSRIRREAQFAAAGRPARIVAKMNALNEPQVVRALYAASQAGVRIDLIVRGACTLRPGVPGVSDNIRVRSIVGRFLEHTRVYWFANDGAPETWCASADWLERNLLRRVETCFPILDPAVATRVREEALETYLADNTNAWELQPDGSYRELAPAAGEAPHSAQSALLARICG</sequence>
<dbReference type="InterPro" id="IPR036830">
    <property type="entry name" value="PP_kinase_middle_dom_sf"/>
</dbReference>
<keyword evidence="5 6" id="KW-0067">ATP-binding</keyword>
<dbReference type="Gene3D" id="1.20.58.310">
    <property type="entry name" value="Polyphosphate kinase N-terminal domain"/>
    <property type="match status" value="1"/>
</dbReference>
<dbReference type="NCBIfam" id="NF003921">
    <property type="entry name" value="PRK05443.2-2"/>
    <property type="match status" value="1"/>
</dbReference>
<dbReference type="PANTHER" id="PTHR30218:SF0">
    <property type="entry name" value="POLYPHOSPHATE KINASE"/>
    <property type="match status" value="1"/>
</dbReference>
<dbReference type="Gene3D" id="3.30.1840.10">
    <property type="entry name" value="Polyphosphate kinase middle domain"/>
    <property type="match status" value="1"/>
</dbReference>
<comment type="caution">
    <text evidence="13">The sequence shown here is derived from an EMBL/GenBank/DDBJ whole genome shotgun (WGS) entry which is preliminary data.</text>
</comment>
<evidence type="ECO:0000256" key="1">
    <source>
        <dbReference type="ARBA" id="ARBA00022553"/>
    </source>
</evidence>
<keyword evidence="1 6" id="KW-0597">Phosphoprotein</keyword>
<dbReference type="PANTHER" id="PTHR30218">
    <property type="entry name" value="POLYPHOSPHATE KINASE"/>
    <property type="match status" value="1"/>
</dbReference>
<dbReference type="CDD" id="cd09168">
    <property type="entry name" value="PLDc_PaPPK1_C2_like"/>
    <property type="match status" value="1"/>
</dbReference>
<dbReference type="Pfam" id="PF13089">
    <property type="entry name" value="PP_kinase_N"/>
    <property type="match status" value="1"/>
</dbReference>
<dbReference type="InterPro" id="IPR025200">
    <property type="entry name" value="PPK_C_dom2"/>
</dbReference>
<protein>
    <recommendedName>
        <fullName evidence="6 7">Polyphosphate kinase</fullName>
        <ecNumber evidence="6 7">2.7.4.1</ecNumber>
    </recommendedName>
    <alternativeName>
        <fullName evidence="6">ATP-polyphosphate phosphotransferase</fullName>
    </alternativeName>
    <alternativeName>
        <fullName evidence="6">Polyphosphoric acid kinase</fullName>
    </alternativeName>
</protein>
<gene>
    <name evidence="6 13" type="primary">ppk</name>
    <name evidence="13" type="ORF">GCM10011394_08490</name>
</gene>
<feature type="compositionally biased region" description="Low complexity" evidence="8">
    <location>
        <begin position="24"/>
        <end position="38"/>
    </location>
</feature>
<evidence type="ECO:0000256" key="5">
    <source>
        <dbReference type="ARBA" id="ARBA00022840"/>
    </source>
</evidence>
<feature type="binding site" evidence="6">
    <location>
        <position position="505"/>
    </location>
    <ligand>
        <name>ATP</name>
        <dbReference type="ChEBI" id="CHEBI:30616"/>
    </ligand>
</feature>
<comment type="similarity">
    <text evidence="6 7">Belongs to the polyphosphate kinase 1 (PPK1) family.</text>
</comment>
<evidence type="ECO:0000256" key="3">
    <source>
        <dbReference type="ARBA" id="ARBA00022741"/>
    </source>
</evidence>
<dbReference type="HAMAP" id="MF_00347">
    <property type="entry name" value="Polyphosphate_kinase"/>
    <property type="match status" value="1"/>
</dbReference>
<dbReference type="GO" id="GO:0016301">
    <property type="term" value="F:kinase activity"/>
    <property type="evidence" value="ECO:0007669"/>
    <property type="project" value="UniProtKB-KW"/>
</dbReference>
<feature type="binding site" evidence="6">
    <location>
        <position position="629"/>
    </location>
    <ligand>
        <name>ATP</name>
        <dbReference type="ChEBI" id="CHEBI:30616"/>
    </ligand>
</feature>